<accession>A0A9P8ISY4</accession>
<dbReference type="RefSeq" id="XP_044685270.1">
    <property type="nucleotide sequence ID" value="XM_044820970.1"/>
</dbReference>
<dbReference type="GeneID" id="68311110"/>
<dbReference type="AlphaFoldDB" id="A0A9P8ISY4"/>
<feature type="compositionally biased region" description="Polar residues" evidence="1">
    <location>
        <begin position="39"/>
        <end position="49"/>
    </location>
</feature>
<comment type="caution">
    <text evidence="2">The sequence shown here is derived from an EMBL/GenBank/DDBJ whole genome shotgun (WGS) entry which is preliminary data.</text>
</comment>
<dbReference type="KEGG" id="fmu:J7337_003253"/>
<keyword evidence="3" id="KW-1185">Reference proteome</keyword>
<gene>
    <name evidence="2" type="ORF">J7337_003253</name>
</gene>
<evidence type="ECO:0000256" key="1">
    <source>
        <dbReference type="SAM" id="MobiDB-lite"/>
    </source>
</evidence>
<proteinExistence type="predicted"/>
<protein>
    <submittedName>
        <fullName evidence="2">Uncharacterized protein</fullName>
    </submittedName>
</protein>
<sequence length="342" mass="39414">MCQQEFEESAPRTWLLSENRHSSPTQSDIRSVRPDESLQRQANAKPTTLQRTLPAQVGCKGGEKPIFRPIWLDITRPEDASIFRHTGFTDIDDAWTHPSLSEQAFTEIIINNRKNLKEYLTKDPLAIEYTDSCTCQCSPEGYTPFAHAIRCLLESYSSDTDELRSFVEDFGGMLTTYQHTTVLRQAVFADLDMVHTCSTRSDFPDEALHDRVYTATDDGDKAAFIDSVTVEFKRCMLEDADTAESEGENDDMYLFRETSKHHQRALGFWDQILPSMMGKFEQTLASTWNPDPEALKDLGVTLWIEEEKKQEICARVYEVRRDDEESRRMAFKELMDKLEMIE</sequence>
<feature type="region of interest" description="Disordered" evidence="1">
    <location>
        <begin position="1"/>
        <end position="49"/>
    </location>
</feature>
<dbReference type="Proteomes" id="UP000827133">
    <property type="component" value="Unassembled WGS sequence"/>
</dbReference>
<organism evidence="2 3">
    <name type="scientific">Fusarium musae</name>
    <dbReference type="NCBI Taxonomy" id="1042133"/>
    <lineage>
        <taxon>Eukaryota</taxon>
        <taxon>Fungi</taxon>
        <taxon>Dikarya</taxon>
        <taxon>Ascomycota</taxon>
        <taxon>Pezizomycotina</taxon>
        <taxon>Sordariomycetes</taxon>
        <taxon>Hypocreomycetidae</taxon>
        <taxon>Hypocreales</taxon>
        <taxon>Nectriaceae</taxon>
        <taxon>Fusarium</taxon>
    </lineage>
</organism>
<name>A0A9P8ISY4_9HYPO</name>
<evidence type="ECO:0000313" key="3">
    <source>
        <dbReference type="Proteomes" id="UP000827133"/>
    </source>
</evidence>
<evidence type="ECO:0000313" key="2">
    <source>
        <dbReference type="EMBL" id="KAG9506271.1"/>
    </source>
</evidence>
<dbReference type="EMBL" id="JAHBCI010000002">
    <property type="protein sequence ID" value="KAG9506271.1"/>
    <property type="molecule type" value="Genomic_DNA"/>
</dbReference>
<reference evidence="2" key="1">
    <citation type="journal article" date="2021" name="Mol. Plant Microbe Interact.">
        <title>Telomere to telomere genome assembly of Fusarium musae F31, causal agent of crown rot disease of banana.</title>
        <authorList>
            <person name="Degradi L."/>
            <person name="Tava V."/>
            <person name="Kunova A."/>
            <person name="Cortesi P."/>
            <person name="Saracchi M."/>
            <person name="Pasquali M."/>
        </authorList>
    </citation>
    <scope>NUCLEOTIDE SEQUENCE</scope>
    <source>
        <strain evidence="2">F31</strain>
    </source>
</reference>